<sequence>MSNLSLITRIKHSIHNDRFRNLSWWRRWMIRALDYLENRVWATWIYPHLRPRTWYKRRRDFWKGQAVPPRINAFLWGSEEGGYCVHLIEDNGPWAVCCGSGWTEEEAKESAHDILGIWQENAGLRYPEQGYTLIWKDRKPTNTDRAYTR</sequence>
<evidence type="ECO:0000313" key="1">
    <source>
        <dbReference type="EMBL" id="NIR76739.1"/>
    </source>
</evidence>
<name>A0AAE5CDX8_9BACT</name>
<reference evidence="1 2" key="1">
    <citation type="submission" date="2020-01" db="EMBL/GenBank/DDBJ databases">
        <title>Genomes assembled from Gulf of Kutch pelagic sediment metagenomes.</title>
        <authorList>
            <person name="Chandrashekar M."/>
            <person name="Mahajan M.S."/>
            <person name="Dave K.J."/>
            <person name="Vatsa P."/>
            <person name="Nathani N.M."/>
        </authorList>
    </citation>
    <scope>NUCLEOTIDE SEQUENCE [LARGE SCALE GENOMIC DNA]</scope>
    <source>
        <strain evidence="1">KS3-K002</strain>
    </source>
</reference>
<dbReference type="Proteomes" id="UP000702544">
    <property type="component" value="Unassembled WGS sequence"/>
</dbReference>
<evidence type="ECO:0000313" key="2">
    <source>
        <dbReference type="Proteomes" id="UP000702544"/>
    </source>
</evidence>
<gene>
    <name evidence="1" type="ORF">GWO12_16810</name>
</gene>
<dbReference type="AlphaFoldDB" id="A0AAE5CDX8"/>
<organism evidence="1 2">
    <name type="scientific">Candidatus Kutchimonas denitrificans</name>
    <dbReference type="NCBI Taxonomy" id="3056748"/>
    <lineage>
        <taxon>Bacteria</taxon>
        <taxon>Pseudomonadati</taxon>
        <taxon>Gemmatimonadota</taxon>
        <taxon>Gemmatimonadia</taxon>
        <taxon>Candidatus Palauibacterales</taxon>
        <taxon>Candidatus Palauibacteraceae</taxon>
        <taxon>Candidatus Kutchimonas</taxon>
    </lineage>
</organism>
<accession>A0AAE5CDX8</accession>
<protein>
    <submittedName>
        <fullName evidence="1">Uncharacterized protein</fullName>
    </submittedName>
</protein>
<dbReference type="EMBL" id="JAACAK010000148">
    <property type="protein sequence ID" value="NIR76739.1"/>
    <property type="molecule type" value="Genomic_DNA"/>
</dbReference>
<proteinExistence type="predicted"/>
<comment type="caution">
    <text evidence="1">The sequence shown here is derived from an EMBL/GenBank/DDBJ whole genome shotgun (WGS) entry which is preliminary data.</text>
</comment>